<keyword evidence="2" id="KW-0540">Nuclease</keyword>
<name>A0A2S5TLD8_9GAMM</name>
<dbReference type="AlphaFoldDB" id="A0A2S5TLD8"/>
<feature type="domain" description="HNH nuclease" evidence="1">
    <location>
        <begin position="81"/>
        <end position="134"/>
    </location>
</feature>
<dbReference type="RefSeq" id="WP_104228770.1">
    <property type="nucleotide sequence ID" value="NZ_PSNW01000001.1"/>
</dbReference>
<dbReference type="OrthoDB" id="9802901at2"/>
<gene>
    <name evidence="2" type="ORF">C3942_02645</name>
</gene>
<proteinExistence type="predicted"/>
<dbReference type="Gene3D" id="1.10.30.50">
    <property type="match status" value="1"/>
</dbReference>
<dbReference type="Pfam" id="PF14279">
    <property type="entry name" value="HNH_5"/>
    <property type="match status" value="1"/>
</dbReference>
<evidence type="ECO:0000313" key="3">
    <source>
        <dbReference type="Proteomes" id="UP000238220"/>
    </source>
</evidence>
<dbReference type="EMBL" id="PSNW01000001">
    <property type="protein sequence ID" value="PPE75804.1"/>
    <property type="molecule type" value="Genomic_DNA"/>
</dbReference>
<evidence type="ECO:0000313" key="2">
    <source>
        <dbReference type="EMBL" id="PPE75804.1"/>
    </source>
</evidence>
<dbReference type="CDD" id="cd00085">
    <property type="entry name" value="HNHc"/>
    <property type="match status" value="1"/>
</dbReference>
<keyword evidence="3" id="KW-1185">Reference proteome</keyword>
<dbReference type="InterPro" id="IPR029471">
    <property type="entry name" value="HNH_5"/>
</dbReference>
<keyword evidence="2" id="KW-0255">Endonuclease</keyword>
<protein>
    <submittedName>
        <fullName evidence="2">Restriction endonuclease</fullName>
    </submittedName>
</protein>
<accession>A0A2S5TLD8</accession>
<comment type="caution">
    <text evidence="2">The sequence shown here is derived from an EMBL/GenBank/DDBJ whole genome shotgun (WGS) entry which is preliminary data.</text>
</comment>
<sequence length="188" mass="21132">METIPAILKLDVGGLPVSWVRWQTAVTLYARDRVRWEAGEERFTIHGGICAATGLRSRMEIGSIIAVADKSRRFEKGVPLLTNRTLFQRDRNLCLYCGLQFAASHLTRDHVMPASRGGASAWENCVTACRHCNQRKDDRTPEEAGMKLLAVPYTPNLAEYLILQNRRILADQMEFLASYARKTATHAA</sequence>
<dbReference type="GO" id="GO:0004519">
    <property type="term" value="F:endonuclease activity"/>
    <property type="evidence" value="ECO:0007669"/>
    <property type="project" value="UniProtKB-KW"/>
</dbReference>
<reference evidence="2 3" key="1">
    <citation type="submission" date="2018-02" db="EMBL/GenBank/DDBJ databases">
        <title>Genome sequencing of Solimonas sp. HR-BB.</title>
        <authorList>
            <person name="Lee Y."/>
            <person name="Jeon C.O."/>
        </authorList>
    </citation>
    <scope>NUCLEOTIDE SEQUENCE [LARGE SCALE GENOMIC DNA]</scope>
    <source>
        <strain evidence="2 3">HR-BB</strain>
    </source>
</reference>
<evidence type="ECO:0000259" key="1">
    <source>
        <dbReference type="SMART" id="SM00507"/>
    </source>
</evidence>
<dbReference type="PANTHER" id="PTHR33877">
    <property type="entry name" value="SLL1193 PROTEIN"/>
    <property type="match status" value="1"/>
</dbReference>
<dbReference type="PANTHER" id="PTHR33877:SF2">
    <property type="entry name" value="OS07G0170200 PROTEIN"/>
    <property type="match status" value="1"/>
</dbReference>
<organism evidence="2 3">
    <name type="scientific">Solimonas fluminis</name>
    <dbReference type="NCBI Taxonomy" id="2086571"/>
    <lineage>
        <taxon>Bacteria</taxon>
        <taxon>Pseudomonadati</taxon>
        <taxon>Pseudomonadota</taxon>
        <taxon>Gammaproteobacteria</taxon>
        <taxon>Nevskiales</taxon>
        <taxon>Nevskiaceae</taxon>
        <taxon>Solimonas</taxon>
    </lineage>
</organism>
<dbReference type="SMART" id="SM00507">
    <property type="entry name" value="HNHc"/>
    <property type="match status" value="1"/>
</dbReference>
<dbReference type="InterPro" id="IPR003615">
    <property type="entry name" value="HNH_nuc"/>
</dbReference>
<dbReference type="InterPro" id="IPR052892">
    <property type="entry name" value="NA-targeting_endonuclease"/>
</dbReference>
<keyword evidence="2" id="KW-0378">Hydrolase</keyword>
<dbReference type="Proteomes" id="UP000238220">
    <property type="component" value="Unassembled WGS sequence"/>
</dbReference>